<dbReference type="InterPro" id="IPR011009">
    <property type="entry name" value="Kinase-like_dom_sf"/>
</dbReference>
<proteinExistence type="predicted"/>
<dbReference type="Proteomes" id="UP000247702">
    <property type="component" value="Unassembled WGS sequence"/>
</dbReference>
<gene>
    <name evidence="7" type="ORF">RclHR1_01240011</name>
</gene>
<name>A0A2Z6Q731_9GLOM</name>
<dbReference type="PROSITE" id="PS50011">
    <property type="entry name" value="PROTEIN_KINASE_DOM"/>
    <property type="match status" value="1"/>
</dbReference>
<feature type="domain" description="Protein kinase" evidence="6">
    <location>
        <begin position="34"/>
        <end position="292"/>
    </location>
</feature>
<dbReference type="AlphaFoldDB" id="A0A2Z6Q731"/>
<evidence type="ECO:0000256" key="3">
    <source>
        <dbReference type="ARBA" id="ARBA00022777"/>
    </source>
</evidence>
<evidence type="ECO:0000259" key="6">
    <source>
        <dbReference type="PROSITE" id="PS50011"/>
    </source>
</evidence>
<dbReference type="InterPro" id="IPR001245">
    <property type="entry name" value="Ser-Thr/Tyr_kinase_cat_dom"/>
</dbReference>
<feature type="coiled-coil region" evidence="5">
    <location>
        <begin position="351"/>
        <end position="717"/>
    </location>
</feature>
<sequence>MVIYISWFGTSGNKIIDQFITDNKGLNWVPYNKFNNIEYLDKGGFSTLYKATYEDYGVVLKYLNYLNINNSDESLNEFLNELKRYKEYLKKYEFICLYGFTKDPNTLDYIIIMDYANKGNLRGCLTEIIENNWKQRLYILYKIISGLNRIHKKGLIHHNLHDGNILLHKYEKNKNDKVWISDLGLCQTAKSDEIYGVIPFMAPEILRGQPYTPASDIYSFSIIMWEFTSGILPFNNRAHDLQLSSSICKGERLEIIDNIPQCYIDLMTKCWNEDPLKRPSASEVLNIINKWIFNNAQTNEELKNIMEFINAPIHHNNFITEPHPQAYYKSRLLDFIGRKLKGSQELKDSEKEDVEQKIFKSEMEIEAKRKELNKMHLAYQDIQMQLANFQQKNFQFEQDYQNLRLDLDEKNKQFAEKESTLQILLIEKQVLENNFNQLNQEKNNLQNQLTEKETNIQELKTQQDQYKNQLIQLQLNHKQKEDENLKLENQLKEKQIELAALQQKNSQFKQDIQNLNLGLAMKTKEFAEKENILQAQIALTTNLTKQLEQSQIQIDQLNQEKNNLQDQIPINQQIQIEINKLKKEKNDLQNKLAQTETSIQELKTQQESLIKQKEQLEKELNQSQIDCRQMGQDKIDMQIMLTGLAQDQKFADKSKARLKNEIAQLEQKLITVEQDLLSEQQTKTQLTKALHIIENKMNELDQKLISLVDKKKESTSEEDANKEIYEENEDKVIIDLDEYDIDDGNKYIFDQVINFLKAKSNFLTLQDEAIEKLQVCYNRLEQNEVIDDGVATVGKVIPVIENAISIIDNMASPMENKIANIKFDDRYTKEFQNILVKYDGLLQLDKDYYSLMNIIQKNKDLMEVIENILKLNSFNFDKYKIFKLATNSQEGTRTQLNSNMMADDINSLKKNLNELKLELNQEKEELKEKLAVD</sequence>
<keyword evidence="8" id="KW-1185">Reference proteome</keyword>
<evidence type="ECO:0000313" key="7">
    <source>
        <dbReference type="EMBL" id="GBB85960.1"/>
    </source>
</evidence>
<evidence type="ECO:0000256" key="4">
    <source>
        <dbReference type="ARBA" id="ARBA00022840"/>
    </source>
</evidence>
<dbReference type="GO" id="GO:0005524">
    <property type="term" value="F:ATP binding"/>
    <property type="evidence" value="ECO:0007669"/>
    <property type="project" value="UniProtKB-KW"/>
</dbReference>
<dbReference type="InterPro" id="IPR000719">
    <property type="entry name" value="Prot_kinase_dom"/>
</dbReference>
<keyword evidence="2" id="KW-0547">Nucleotide-binding</keyword>
<protein>
    <recommendedName>
        <fullName evidence="6">Protein kinase domain-containing protein</fullName>
    </recommendedName>
</protein>
<keyword evidence="1" id="KW-0808">Transferase</keyword>
<dbReference type="EMBL" id="BEXD01000269">
    <property type="protein sequence ID" value="GBB85960.1"/>
    <property type="molecule type" value="Genomic_DNA"/>
</dbReference>
<reference evidence="7 8" key="1">
    <citation type="submission" date="2017-11" db="EMBL/GenBank/DDBJ databases">
        <title>The genome of Rhizophagus clarus HR1 reveals common genetic basis of auxotrophy among arbuscular mycorrhizal fungi.</title>
        <authorList>
            <person name="Kobayashi Y."/>
        </authorList>
    </citation>
    <scope>NUCLEOTIDE SEQUENCE [LARGE SCALE GENOMIC DNA]</scope>
    <source>
        <strain evidence="7 8">HR1</strain>
    </source>
</reference>
<dbReference type="GO" id="GO:0004674">
    <property type="term" value="F:protein serine/threonine kinase activity"/>
    <property type="evidence" value="ECO:0007669"/>
    <property type="project" value="TreeGrafter"/>
</dbReference>
<keyword evidence="4" id="KW-0067">ATP-binding</keyword>
<evidence type="ECO:0000256" key="1">
    <source>
        <dbReference type="ARBA" id="ARBA00022679"/>
    </source>
</evidence>
<keyword evidence="5" id="KW-0175">Coiled coil</keyword>
<accession>A0A2Z6Q731</accession>
<dbReference type="SUPFAM" id="SSF56112">
    <property type="entry name" value="Protein kinase-like (PK-like)"/>
    <property type="match status" value="1"/>
</dbReference>
<organism evidence="7 8">
    <name type="scientific">Rhizophagus clarus</name>
    <dbReference type="NCBI Taxonomy" id="94130"/>
    <lineage>
        <taxon>Eukaryota</taxon>
        <taxon>Fungi</taxon>
        <taxon>Fungi incertae sedis</taxon>
        <taxon>Mucoromycota</taxon>
        <taxon>Glomeromycotina</taxon>
        <taxon>Glomeromycetes</taxon>
        <taxon>Glomerales</taxon>
        <taxon>Glomeraceae</taxon>
        <taxon>Rhizophagus</taxon>
    </lineage>
</organism>
<evidence type="ECO:0000256" key="2">
    <source>
        <dbReference type="ARBA" id="ARBA00022741"/>
    </source>
</evidence>
<dbReference type="Gene3D" id="1.10.510.10">
    <property type="entry name" value="Transferase(Phosphotransferase) domain 1"/>
    <property type="match status" value="1"/>
</dbReference>
<keyword evidence="3" id="KW-0418">Kinase</keyword>
<dbReference type="InterPro" id="IPR051681">
    <property type="entry name" value="Ser/Thr_Kinases-Pseudokinases"/>
</dbReference>
<dbReference type="Pfam" id="PF07714">
    <property type="entry name" value="PK_Tyr_Ser-Thr"/>
    <property type="match status" value="1"/>
</dbReference>
<feature type="coiled-coil region" evidence="5">
    <location>
        <begin position="898"/>
        <end position="932"/>
    </location>
</feature>
<evidence type="ECO:0000256" key="5">
    <source>
        <dbReference type="SAM" id="Coils"/>
    </source>
</evidence>
<dbReference type="PANTHER" id="PTHR44329">
    <property type="entry name" value="SERINE/THREONINE-PROTEIN KINASE TNNI3K-RELATED"/>
    <property type="match status" value="1"/>
</dbReference>
<dbReference type="PANTHER" id="PTHR44329:SF288">
    <property type="entry name" value="MITOGEN-ACTIVATED PROTEIN KINASE KINASE KINASE 20"/>
    <property type="match status" value="1"/>
</dbReference>
<evidence type="ECO:0000313" key="8">
    <source>
        <dbReference type="Proteomes" id="UP000247702"/>
    </source>
</evidence>
<comment type="caution">
    <text evidence="7">The sequence shown here is derived from an EMBL/GenBank/DDBJ whole genome shotgun (WGS) entry which is preliminary data.</text>
</comment>